<keyword evidence="2" id="KW-1185">Reference proteome</keyword>
<protein>
    <submittedName>
        <fullName evidence="1">Uncharacterized protein</fullName>
    </submittedName>
</protein>
<dbReference type="OrthoDB" id="6429540at2759"/>
<dbReference type="Proteomes" id="UP000499080">
    <property type="component" value="Unassembled WGS sequence"/>
</dbReference>
<reference evidence="1 2" key="1">
    <citation type="journal article" date="2019" name="Sci. Rep.">
        <title>Orb-weaving spider Araneus ventricosus genome elucidates the spidroin gene catalogue.</title>
        <authorList>
            <person name="Kono N."/>
            <person name="Nakamura H."/>
            <person name="Ohtoshi R."/>
            <person name="Moran D.A.P."/>
            <person name="Shinohara A."/>
            <person name="Yoshida Y."/>
            <person name="Fujiwara M."/>
            <person name="Mori M."/>
            <person name="Tomita M."/>
            <person name="Arakawa K."/>
        </authorList>
    </citation>
    <scope>NUCLEOTIDE SEQUENCE [LARGE SCALE GENOMIC DNA]</scope>
</reference>
<name>A0A4Y2GJY0_ARAVE</name>
<proteinExistence type="predicted"/>
<evidence type="ECO:0000313" key="2">
    <source>
        <dbReference type="Proteomes" id="UP000499080"/>
    </source>
</evidence>
<dbReference type="EMBL" id="BGPR01001437">
    <property type="protein sequence ID" value="GBM53903.1"/>
    <property type="molecule type" value="Genomic_DNA"/>
</dbReference>
<sequence>MYPSSLLSANMCWTCGILTSDEWLASPTAQTLTTIRHRNHSEEIFTQDEWGSDSPYFHYPTFVPNRDSFAFVINQNTQIVTKGFQNVSIASWNLCPMLF</sequence>
<evidence type="ECO:0000313" key="1">
    <source>
        <dbReference type="EMBL" id="GBM53903.1"/>
    </source>
</evidence>
<gene>
    <name evidence="1" type="ORF">AVEN_64827_1</name>
</gene>
<comment type="caution">
    <text evidence="1">The sequence shown here is derived from an EMBL/GenBank/DDBJ whole genome shotgun (WGS) entry which is preliminary data.</text>
</comment>
<accession>A0A4Y2GJY0</accession>
<dbReference type="AlphaFoldDB" id="A0A4Y2GJY0"/>
<organism evidence="1 2">
    <name type="scientific">Araneus ventricosus</name>
    <name type="common">Orbweaver spider</name>
    <name type="synonym">Epeira ventricosa</name>
    <dbReference type="NCBI Taxonomy" id="182803"/>
    <lineage>
        <taxon>Eukaryota</taxon>
        <taxon>Metazoa</taxon>
        <taxon>Ecdysozoa</taxon>
        <taxon>Arthropoda</taxon>
        <taxon>Chelicerata</taxon>
        <taxon>Arachnida</taxon>
        <taxon>Araneae</taxon>
        <taxon>Araneomorphae</taxon>
        <taxon>Entelegynae</taxon>
        <taxon>Araneoidea</taxon>
        <taxon>Araneidae</taxon>
        <taxon>Araneus</taxon>
    </lineage>
</organism>